<name>A0A409VGG6_9AGAR</name>
<evidence type="ECO:0000313" key="2">
    <source>
        <dbReference type="Proteomes" id="UP000284842"/>
    </source>
</evidence>
<dbReference type="EMBL" id="NHTK01006068">
    <property type="protein sequence ID" value="PPQ65325.1"/>
    <property type="molecule type" value="Genomic_DNA"/>
</dbReference>
<evidence type="ECO:0000313" key="1">
    <source>
        <dbReference type="EMBL" id="PPQ65325.1"/>
    </source>
</evidence>
<dbReference type="OrthoDB" id="2447803at2759"/>
<proteinExistence type="predicted"/>
<evidence type="ECO:0008006" key="3">
    <source>
        <dbReference type="Google" id="ProtNLM"/>
    </source>
</evidence>
<comment type="caution">
    <text evidence="1">The sequence shown here is derived from an EMBL/GenBank/DDBJ whole genome shotgun (WGS) entry which is preliminary data.</text>
</comment>
<keyword evidence="2" id="KW-1185">Reference proteome</keyword>
<dbReference type="AlphaFoldDB" id="A0A409VGG6"/>
<protein>
    <recommendedName>
        <fullName evidence="3">F-box domain-containing protein</fullName>
    </recommendedName>
</protein>
<gene>
    <name evidence="1" type="ORF">CVT24_011452</name>
</gene>
<organism evidence="1 2">
    <name type="scientific">Panaeolus cyanescens</name>
    <dbReference type="NCBI Taxonomy" id="181874"/>
    <lineage>
        <taxon>Eukaryota</taxon>
        <taxon>Fungi</taxon>
        <taxon>Dikarya</taxon>
        <taxon>Basidiomycota</taxon>
        <taxon>Agaricomycotina</taxon>
        <taxon>Agaricomycetes</taxon>
        <taxon>Agaricomycetidae</taxon>
        <taxon>Agaricales</taxon>
        <taxon>Agaricineae</taxon>
        <taxon>Galeropsidaceae</taxon>
        <taxon>Panaeolus</taxon>
    </lineage>
</organism>
<dbReference type="STRING" id="181874.A0A409VGG6"/>
<reference evidence="1 2" key="1">
    <citation type="journal article" date="2018" name="Evol. Lett.">
        <title>Horizontal gene cluster transfer increased hallucinogenic mushroom diversity.</title>
        <authorList>
            <person name="Reynolds H.T."/>
            <person name="Vijayakumar V."/>
            <person name="Gluck-Thaler E."/>
            <person name="Korotkin H.B."/>
            <person name="Matheny P.B."/>
            <person name="Slot J.C."/>
        </authorList>
    </citation>
    <scope>NUCLEOTIDE SEQUENCE [LARGE SCALE GENOMIC DNA]</scope>
    <source>
        <strain evidence="1 2">2629</strain>
    </source>
</reference>
<dbReference type="InParanoid" id="A0A409VGG6"/>
<sequence length="434" mass="49860">MIELLNYDIICNILHLLEPTYTTESTCTYPGYLNIVPTREKGSLCDLLSLSRTCRAFSTPALQTIWRIQTSFVPVLKLLPQFQREPDLGDLWVLNGDVAPSDWDRFDYYADMIQEMHVLRRLPKENNSQTHLIHDSVFCYLLQSRTRVLFPDLFVLSMTADIRLPFLYSPSLRRVVLHADIPVPDFDHEIAHIQWNPWASSLMDRLHSSPDLEHVSLKRIMIRPYTLRALFAAPRLQTLEVAVAPSFFLSDLAQIVNTPPTAPQLLFLRELRISCLREPYKTRRSSASMGNRRLSTPKLELLVITAQINYIATLCDIIDCQNLKHCELSVIQNKSISLATQATLHESIASQIVKLSSHNLESLSILPSLNHMFPFQPMKPSHFHPLYKLHRIEKLVLDCIPFIPTDSDLASMGQSWPMLKVLQIPLPRHTARKR</sequence>
<dbReference type="Proteomes" id="UP000284842">
    <property type="component" value="Unassembled WGS sequence"/>
</dbReference>
<accession>A0A409VGG6</accession>